<dbReference type="SUPFAM" id="SSF47598">
    <property type="entry name" value="Ribbon-helix-helix"/>
    <property type="match status" value="1"/>
</dbReference>
<name>A0ABP8K5R2_9MICO</name>
<dbReference type="InterPro" id="IPR002145">
    <property type="entry name" value="CopG"/>
</dbReference>
<reference evidence="3" key="1">
    <citation type="journal article" date="2019" name="Int. J. Syst. Evol. Microbiol.">
        <title>The Global Catalogue of Microorganisms (GCM) 10K type strain sequencing project: providing services to taxonomists for standard genome sequencing and annotation.</title>
        <authorList>
            <consortium name="The Broad Institute Genomics Platform"/>
            <consortium name="The Broad Institute Genome Sequencing Center for Infectious Disease"/>
            <person name="Wu L."/>
            <person name="Ma J."/>
        </authorList>
    </citation>
    <scope>NUCLEOTIDE SEQUENCE [LARGE SCALE GENOMIC DNA]</scope>
    <source>
        <strain evidence="3">JCM 17738</strain>
    </source>
</reference>
<dbReference type="Proteomes" id="UP001500390">
    <property type="component" value="Unassembled WGS sequence"/>
</dbReference>
<evidence type="ECO:0000313" key="2">
    <source>
        <dbReference type="EMBL" id="GAA4400607.1"/>
    </source>
</evidence>
<protein>
    <recommendedName>
        <fullName evidence="1">Ribbon-helix-helix protein CopG domain-containing protein</fullName>
    </recommendedName>
</protein>
<dbReference type="InterPro" id="IPR010985">
    <property type="entry name" value="Ribbon_hlx_hlx"/>
</dbReference>
<dbReference type="InterPro" id="IPR013321">
    <property type="entry name" value="Arc_rbn_hlx_hlx"/>
</dbReference>
<accession>A0ABP8K5R2</accession>
<sequence length="78" mass="8657">MRTTVTIDDDLLRAAKVLAAKEDRSMSSVLEEALRALLERAQAADAERRSAFDLPVFEGSFTVDPNNNSAMRDAMERV</sequence>
<dbReference type="EMBL" id="BAABFX010000039">
    <property type="protein sequence ID" value="GAA4400607.1"/>
    <property type="molecule type" value="Genomic_DNA"/>
</dbReference>
<feature type="domain" description="Ribbon-helix-helix protein CopG" evidence="1">
    <location>
        <begin position="1"/>
        <end position="40"/>
    </location>
</feature>
<proteinExistence type="predicted"/>
<keyword evidence="3" id="KW-1185">Reference proteome</keyword>
<gene>
    <name evidence="2" type="ORF">GCM10023153_28260</name>
</gene>
<evidence type="ECO:0000313" key="3">
    <source>
        <dbReference type="Proteomes" id="UP001500390"/>
    </source>
</evidence>
<dbReference type="Gene3D" id="1.10.1220.10">
    <property type="entry name" value="Met repressor-like"/>
    <property type="match status" value="1"/>
</dbReference>
<organism evidence="2 3">
    <name type="scientific">Ornithinibacter aureus</name>
    <dbReference type="NCBI Taxonomy" id="622664"/>
    <lineage>
        <taxon>Bacteria</taxon>
        <taxon>Bacillati</taxon>
        <taxon>Actinomycetota</taxon>
        <taxon>Actinomycetes</taxon>
        <taxon>Micrococcales</taxon>
        <taxon>Intrasporangiaceae</taxon>
        <taxon>Ornithinibacter</taxon>
    </lineage>
</organism>
<evidence type="ECO:0000259" key="1">
    <source>
        <dbReference type="Pfam" id="PF01402"/>
    </source>
</evidence>
<dbReference type="RefSeq" id="WP_159901311.1">
    <property type="nucleotide sequence ID" value="NZ_BAABFX010000039.1"/>
</dbReference>
<comment type="caution">
    <text evidence="2">The sequence shown here is derived from an EMBL/GenBank/DDBJ whole genome shotgun (WGS) entry which is preliminary data.</text>
</comment>
<dbReference type="CDD" id="cd21631">
    <property type="entry name" value="RHH_CopG_NikR-like"/>
    <property type="match status" value="1"/>
</dbReference>
<dbReference type="Pfam" id="PF01402">
    <property type="entry name" value="RHH_1"/>
    <property type="match status" value="1"/>
</dbReference>